<evidence type="ECO:0000313" key="12">
    <source>
        <dbReference type="Proteomes" id="UP000009875"/>
    </source>
</evidence>
<keyword evidence="8 10" id="KW-1133">Transmembrane helix</keyword>
<keyword evidence="3" id="KW-0285">Flavoprotein</keyword>
<dbReference type="PANTHER" id="PTHR30578:SF0">
    <property type="entry name" value="ION-TRANSLOCATING OXIDOREDUCTASE COMPLEX SUBUNIT D"/>
    <property type="match status" value="1"/>
</dbReference>
<keyword evidence="5 10" id="KW-0812">Transmembrane</keyword>
<dbReference type="RefSeq" id="WP_003778118.1">
    <property type="nucleotide sequence ID" value="NZ_JH992959.1"/>
</dbReference>
<feature type="transmembrane region" description="Helical" evidence="10">
    <location>
        <begin position="55"/>
        <end position="72"/>
    </location>
</feature>
<evidence type="ECO:0000256" key="3">
    <source>
        <dbReference type="ARBA" id="ARBA00022630"/>
    </source>
</evidence>
<accession>K9E7Z8</accession>
<name>K9E7Z8_9LACT</name>
<feature type="transmembrane region" description="Helical" evidence="10">
    <location>
        <begin position="207"/>
        <end position="228"/>
    </location>
</feature>
<evidence type="ECO:0000256" key="6">
    <source>
        <dbReference type="ARBA" id="ARBA00022967"/>
    </source>
</evidence>
<keyword evidence="6" id="KW-1278">Translocase</keyword>
<dbReference type="Pfam" id="PF03116">
    <property type="entry name" value="NQR2_RnfD_RnfE"/>
    <property type="match status" value="1"/>
</dbReference>
<evidence type="ECO:0000256" key="1">
    <source>
        <dbReference type="ARBA" id="ARBA00022448"/>
    </source>
</evidence>
<dbReference type="GO" id="GO:0022900">
    <property type="term" value="P:electron transport chain"/>
    <property type="evidence" value="ECO:0007669"/>
    <property type="project" value="InterPro"/>
</dbReference>
<feature type="transmembrane region" description="Helical" evidence="10">
    <location>
        <begin position="92"/>
        <end position="118"/>
    </location>
</feature>
<dbReference type="PANTHER" id="PTHR30578">
    <property type="entry name" value="ELECTRON TRANSPORT COMPLEX PROTEIN RNFD"/>
    <property type="match status" value="1"/>
</dbReference>
<keyword evidence="2" id="KW-0597">Phosphoprotein</keyword>
<gene>
    <name evidence="11" type="ORF">HMPREF9698_01067</name>
</gene>
<evidence type="ECO:0000256" key="2">
    <source>
        <dbReference type="ARBA" id="ARBA00022553"/>
    </source>
</evidence>
<keyword evidence="12" id="KW-1185">Reference proteome</keyword>
<keyword evidence="9 10" id="KW-0472">Membrane</keyword>
<keyword evidence="1" id="KW-0813">Transport</keyword>
<feature type="transmembrane region" description="Helical" evidence="10">
    <location>
        <begin position="313"/>
        <end position="331"/>
    </location>
</feature>
<evidence type="ECO:0000256" key="9">
    <source>
        <dbReference type="ARBA" id="ARBA00023136"/>
    </source>
</evidence>
<dbReference type="InterPro" id="IPR004338">
    <property type="entry name" value="NqrB/RnfD"/>
</dbReference>
<proteinExistence type="predicted"/>
<dbReference type="AlphaFoldDB" id="K9E7Z8"/>
<dbReference type="NCBIfam" id="TIGR01946">
    <property type="entry name" value="rnfD"/>
    <property type="match status" value="1"/>
</dbReference>
<reference evidence="11 12" key="1">
    <citation type="submission" date="2012-09" db="EMBL/GenBank/DDBJ databases">
        <title>The Genome Sequence of Alloiococcus otitis ATCC 51267.</title>
        <authorList>
            <consortium name="The Broad Institute Genome Sequencing Platform"/>
            <person name="Earl A."/>
            <person name="Ward D."/>
            <person name="Feldgarden M."/>
            <person name="Gevers D."/>
            <person name="Huys G."/>
            <person name="Walker B."/>
            <person name="Young S.K."/>
            <person name="Zeng Q."/>
            <person name="Gargeya S."/>
            <person name="Fitzgerald M."/>
            <person name="Haas B."/>
            <person name="Abouelleil A."/>
            <person name="Alvarado L."/>
            <person name="Arachchi H.M."/>
            <person name="Berlin A.M."/>
            <person name="Chapman S.B."/>
            <person name="Goldberg J."/>
            <person name="Griggs A."/>
            <person name="Gujja S."/>
            <person name="Hansen M."/>
            <person name="Howarth C."/>
            <person name="Imamovic A."/>
            <person name="Larimer J."/>
            <person name="McCowen C."/>
            <person name="Montmayeur A."/>
            <person name="Murphy C."/>
            <person name="Neiman D."/>
            <person name="Pearson M."/>
            <person name="Priest M."/>
            <person name="Roberts A."/>
            <person name="Saif S."/>
            <person name="Shea T."/>
            <person name="Sisk P."/>
            <person name="Sykes S."/>
            <person name="Wortman J."/>
            <person name="Nusbaum C."/>
            <person name="Birren B."/>
        </authorList>
    </citation>
    <scope>NUCLEOTIDE SEQUENCE [LARGE SCALE GENOMIC DNA]</scope>
    <source>
        <strain evidence="11 12">ATCC 51267</strain>
    </source>
</reference>
<organism evidence="11 12">
    <name type="scientific">Alloiococcus otitis ATCC 51267</name>
    <dbReference type="NCBI Taxonomy" id="883081"/>
    <lineage>
        <taxon>Bacteria</taxon>
        <taxon>Bacillati</taxon>
        <taxon>Bacillota</taxon>
        <taxon>Bacilli</taxon>
        <taxon>Lactobacillales</taxon>
        <taxon>Carnobacteriaceae</taxon>
        <taxon>Alloiococcus</taxon>
    </lineage>
</organism>
<dbReference type="InterPro" id="IPR011303">
    <property type="entry name" value="RnfD_bac"/>
</dbReference>
<evidence type="ECO:0000313" key="11">
    <source>
        <dbReference type="EMBL" id="EKU93319.1"/>
    </source>
</evidence>
<evidence type="ECO:0000256" key="4">
    <source>
        <dbReference type="ARBA" id="ARBA00022643"/>
    </source>
</evidence>
<feature type="transmembrane region" description="Helical" evidence="10">
    <location>
        <begin position="235"/>
        <end position="251"/>
    </location>
</feature>
<keyword evidence="7" id="KW-0249">Electron transport</keyword>
<dbReference type="GO" id="GO:0005886">
    <property type="term" value="C:plasma membrane"/>
    <property type="evidence" value="ECO:0007669"/>
    <property type="project" value="TreeGrafter"/>
</dbReference>
<protein>
    <submittedName>
        <fullName evidence="11">Electron transport complex, rnfabcdge type, D subunit</fullName>
    </submittedName>
</protein>
<dbReference type="OrthoDB" id="9776359at2"/>
<dbReference type="GO" id="GO:0055085">
    <property type="term" value="P:transmembrane transport"/>
    <property type="evidence" value="ECO:0007669"/>
    <property type="project" value="InterPro"/>
</dbReference>
<dbReference type="EMBL" id="AGXA01000021">
    <property type="protein sequence ID" value="EKU93319.1"/>
    <property type="molecule type" value="Genomic_DNA"/>
</dbReference>
<evidence type="ECO:0000256" key="10">
    <source>
        <dbReference type="SAM" id="Phobius"/>
    </source>
</evidence>
<keyword evidence="4" id="KW-0288">FMN</keyword>
<dbReference type="STRING" id="883081.HMPREF9698_01067"/>
<dbReference type="HOGENOM" id="CLU_042020_1_0_9"/>
<evidence type="ECO:0000256" key="5">
    <source>
        <dbReference type="ARBA" id="ARBA00022692"/>
    </source>
</evidence>
<evidence type="ECO:0000256" key="7">
    <source>
        <dbReference type="ARBA" id="ARBA00022982"/>
    </source>
</evidence>
<dbReference type="Proteomes" id="UP000009875">
    <property type="component" value="Unassembled WGS sequence"/>
</dbReference>
<sequence>MSQSISIEEVQKQLQSSPSPHIRRKRRSRDIMTDVMIALVPPIIAAAYFFGWWVFVQIAVAVAVAALAEYGYQKFSDKKVTLYDRSVFVTGLLVGLSFPVSSPLWVVAVAALIAVLIVKHWNFGFGPGGLGRNYLNPALTARVVAKILFQPAFANWILPNGFFSGPYGGFGVDAVATATPLEYLNRGATEISSQIPDLWDLFLGIDVGGNIGETSKLAILIGMIYLIVRRVINPKVPLLFILGGFLVATFWGNFDPFFSLTHVLSGTFLFVATYMVTDYSSGCLTPEGKSIFAFCAGALTVILRIAVGFPGAVGISVIIMNICAPFIDRAFMPKIYGHNQRPNVVFDRQKDSLDK</sequence>
<dbReference type="eggNOG" id="COG4658">
    <property type="taxonomic scope" value="Bacteria"/>
</dbReference>
<evidence type="ECO:0000256" key="8">
    <source>
        <dbReference type="ARBA" id="ARBA00022989"/>
    </source>
</evidence>
<comment type="caution">
    <text evidence="11">The sequence shown here is derived from an EMBL/GenBank/DDBJ whole genome shotgun (WGS) entry which is preliminary data.</text>
</comment>